<proteinExistence type="predicted"/>
<comment type="caution">
    <text evidence="1">The sequence shown here is derived from an EMBL/GenBank/DDBJ whole genome shotgun (WGS) entry which is preliminary data.</text>
</comment>
<organism evidence="1 2">
    <name type="scientific">Aphanomyces astaci</name>
    <name type="common">Crayfish plague agent</name>
    <dbReference type="NCBI Taxonomy" id="112090"/>
    <lineage>
        <taxon>Eukaryota</taxon>
        <taxon>Sar</taxon>
        <taxon>Stramenopiles</taxon>
        <taxon>Oomycota</taxon>
        <taxon>Saprolegniomycetes</taxon>
        <taxon>Saprolegniales</taxon>
        <taxon>Verrucalvaceae</taxon>
        <taxon>Aphanomyces</taxon>
    </lineage>
</organism>
<reference evidence="1 2" key="1">
    <citation type="journal article" date="2018" name="J. Invertebr. Pathol.">
        <title>New genotyping method for the causative agent of crayfish plague (Aphanomyces astaci) based on whole genome data.</title>
        <authorList>
            <person name="Minardi D."/>
            <person name="Studholme D.J."/>
            <person name="van der Giezen M."/>
            <person name="Pretto T."/>
            <person name="Oidtmann B."/>
        </authorList>
    </citation>
    <scope>NUCLEOTIDE SEQUENCE [LARGE SCALE GENOMIC DNA]</scope>
    <source>
        <strain evidence="1 2">KB13</strain>
    </source>
</reference>
<evidence type="ECO:0000313" key="1">
    <source>
        <dbReference type="EMBL" id="RLO04381.1"/>
    </source>
</evidence>
<gene>
    <name evidence="1" type="ORF">DYB28_004552</name>
</gene>
<protein>
    <submittedName>
        <fullName evidence="1">Uncharacterized protein</fullName>
    </submittedName>
</protein>
<dbReference type="Proteomes" id="UP000275652">
    <property type="component" value="Unassembled WGS sequence"/>
</dbReference>
<dbReference type="EMBL" id="QUTI01028974">
    <property type="protein sequence ID" value="RLO04381.1"/>
    <property type="molecule type" value="Genomic_DNA"/>
</dbReference>
<name>A0A9X8DVT1_APHAT</name>
<accession>A0A9X8DVT1</accession>
<sequence length="168" mass="18325">MKASFLGVIGLVTDGAASRKLSAVTLTDAKIALLRQEVNEWKSAFGEEARLQGAIPPASTALESLDNNDEIQRFFYSKLAVDAARRSNPHAQLALNVFALLNPTKFASFVQRSLTNDMVAPTELDILEAENALPAQVDWTTAVALREEACVVEGKMHNELTEDLQRSP</sequence>
<dbReference type="AlphaFoldDB" id="A0A9X8DVT1"/>
<evidence type="ECO:0000313" key="2">
    <source>
        <dbReference type="Proteomes" id="UP000275652"/>
    </source>
</evidence>